<keyword evidence="2 6" id="KW-0812">Transmembrane</keyword>
<feature type="transmembrane region" description="Helical" evidence="6">
    <location>
        <begin position="67"/>
        <end position="86"/>
    </location>
</feature>
<keyword evidence="9" id="KW-1185">Reference proteome</keyword>
<dbReference type="GO" id="GO:0016020">
    <property type="term" value="C:membrane"/>
    <property type="evidence" value="ECO:0007669"/>
    <property type="project" value="UniProtKB-SubCell"/>
</dbReference>
<feature type="transmembrane region" description="Helical" evidence="6">
    <location>
        <begin position="289"/>
        <end position="309"/>
    </location>
</feature>
<evidence type="ECO:0000256" key="6">
    <source>
        <dbReference type="SAM" id="Phobius"/>
    </source>
</evidence>
<dbReference type="Pfam" id="PF02117">
    <property type="entry name" value="7TM_GPCR_Sra"/>
    <property type="match status" value="1"/>
</dbReference>
<feature type="transmembrane region" description="Helical" evidence="6">
    <location>
        <begin position="198"/>
        <end position="224"/>
    </location>
</feature>
<dbReference type="OMA" id="DLMESRM"/>
<keyword evidence="4 6" id="KW-0472">Membrane</keyword>
<reference evidence="9" key="1">
    <citation type="submission" date="2011-07" db="EMBL/GenBank/DDBJ databases">
        <authorList>
            <consortium name="Caenorhabditis brenneri Sequencing and Analysis Consortium"/>
            <person name="Wilson R.K."/>
        </authorList>
    </citation>
    <scope>NUCLEOTIDE SEQUENCE [LARGE SCALE GENOMIC DNA]</scope>
    <source>
        <strain evidence="9">PB2801</strain>
    </source>
</reference>
<evidence type="ECO:0000313" key="9">
    <source>
        <dbReference type="Proteomes" id="UP000008068"/>
    </source>
</evidence>
<dbReference type="Proteomes" id="UP000008068">
    <property type="component" value="Unassembled WGS sequence"/>
</dbReference>
<dbReference type="SUPFAM" id="SSF81321">
    <property type="entry name" value="Family A G protein-coupled receptor-like"/>
    <property type="match status" value="1"/>
</dbReference>
<evidence type="ECO:0000256" key="4">
    <source>
        <dbReference type="ARBA" id="ARBA00023136"/>
    </source>
</evidence>
<proteinExistence type="inferred from homology"/>
<dbReference type="InterPro" id="IPR000344">
    <property type="entry name" value="7TM_GPCR_serpentine_rcpt_Sra"/>
</dbReference>
<comment type="similarity">
    <text evidence="5">Belongs to the nematode receptor-like protein sra family.</text>
</comment>
<evidence type="ECO:0000313" key="8">
    <source>
        <dbReference type="EMBL" id="EGT35524.1"/>
    </source>
</evidence>
<dbReference type="InterPro" id="IPR017452">
    <property type="entry name" value="GPCR_Rhodpsn_7TM"/>
</dbReference>
<dbReference type="FunCoup" id="G0NQ85">
    <property type="interactions" value="2"/>
</dbReference>
<dbReference type="AlphaFoldDB" id="G0NQ85"/>
<evidence type="ECO:0000256" key="3">
    <source>
        <dbReference type="ARBA" id="ARBA00022989"/>
    </source>
</evidence>
<sequence>MQYTNQTAEELELYRCTSSGIFQAQNSIWMKINFAFTFSLILLTFVISIKAVQVLKFRNVYSTGTQFLLYVILVNVNFNQLVYMVIRIRHLQKILSFSKDPCLIEFHNSECYYDNHLYMFSNYLATWLVCSLTFDRFLAYYTSKLYDDKRNSKRIGVMLVVGSLFFTLLCHLYIFYGVPRAGYVPSCQYPPQLALDTFQLATILKIVFTLFNCFVILLLLLVVVRKDRRIRHRNYDTNTRYFSFENVLTTKSILTIAVTQLLFSCLSSVAVTLVRHFEGGMSEYLFHTLTQYVTGLLYGNLSIPILIYLKTSQCITDRHKRITRMTLEPDLMESRMISLKKMWEK</sequence>
<feature type="domain" description="G-protein coupled receptors family 1 profile" evidence="7">
    <location>
        <begin position="38"/>
        <end position="308"/>
    </location>
</feature>
<feature type="transmembrane region" description="Helical" evidence="6">
    <location>
        <begin position="253"/>
        <end position="277"/>
    </location>
</feature>
<accession>G0NQ85</accession>
<dbReference type="Gene3D" id="1.20.1070.10">
    <property type="entry name" value="Rhodopsin 7-helix transmembrane proteins"/>
    <property type="match status" value="1"/>
</dbReference>
<keyword evidence="3 6" id="KW-1133">Transmembrane helix</keyword>
<gene>
    <name evidence="8" type="primary">Cbn-sra-30</name>
    <name evidence="8" type="ORF">CAEBREN_14485</name>
</gene>
<feature type="transmembrane region" description="Helical" evidence="6">
    <location>
        <begin position="34"/>
        <end position="55"/>
    </location>
</feature>
<dbReference type="PANTHER" id="PTHR31582:SF2">
    <property type="entry name" value="G-PROTEIN COUPLED RECEPTORS FAMILY 1 PROFILE DOMAIN-CONTAINING PROTEIN-RELATED"/>
    <property type="match status" value="1"/>
</dbReference>
<dbReference type="InParanoid" id="G0NQ85"/>
<dbReference type="PROSITE" id="PS50262">
    <property type="entry name" value="G_PROTEIN_RECEP_F1_2"/>
    <property type="match status" value="1"/>
</dbReference>
<dbReference type="PANTHER" id="PTHR31582">
    <property type="entry name" value="SERPENTINE RECEPTOR, CLASS A (ALPHA)-RELATED-RELATED"/>
    <property type="match status" value="1"/>
</dbReference>
<evidence type="ECO:0000256" key="2">
    <source>
        <dbReference type="ARBA" id="ARBA00022692"/>
    </source>
</evidence>
<organism evidence="9">
    <name type="scientific">Caenorhabditis brenneri</name>
    <name type="common">Nematode worm</name>
    <dbReference type="NCBI Taxonomy" id="135651"/>
    <lineage>
        <taxon>Eukaryota</taxon>
        <taxon>Metazoa</taxon>
        <taxon>Ecdysozoa</taxon>
        <taxon>Nematoda</taxon>
        <taxon>Chromadorea</taxon>
        <taxon>Rhabditida</taxon>
        <taxon>Rhabditina</taxon>
        <taxon>Rhabditomorpha</taxon>
        <taxon>Rhabditoidea</taxon>
        <taxon>Rhabditidae</taxon>
        <taxon>Peloderinae</taxon>
        <taxon>Caenorhabditis</taxon>
    </lineage>
</organism>
<evidence type="ECO:0000256" key="1">
    <source>
        <dbReference type="ARBA" id="ARBA00004141"/>
    </source>
</evidence>
<dbReference type="EMBL" id="GL379923">
    <property type="protein sequence ID" value="EGT35524.1"/>
    <property type="molecule type" value="Genomic_DNA"/>
</dbReference>
<evidence type="ECO:0000256" key="5">
    <source>
        <dbReference type="ARBA" id="ARBA00037994"/>
    </source>
</evidence>
<dbReference type="eggNOG" id="ENOG502TFN0">
    <property type="taxonomic scope" value="Eukaryota"/>
</dbReference>
<name>G0NQ85_CAEBE</name>
<dbReference type="PRINTS" id="PR00697">
    <property type="entry name" value="TMPROTEINSRA"/>
</dbReference>
<dbReference type="GO" id="GO:0007606">
    <property type="term" value="P:sensory perception of chemical stimulus"/>
    <property type="evidence" value="ECO:0007669"/>
    <property type="project" value="InterPro"/>
</dbReference>
<dbReference type="OrthoDB" id="5843714at2759"/>
<evidence type="ECO:0000259" key="7">
    <source>
        <dbReference type="PROSITE" id="PS50262"/>
    </source>
</evidence>
<protein>
    <submittedName>
        <fullName evidence="8">CBN-SRA-30 protein</fullName>
    </submittedName>
</protein>
<comment type="subcellular location">
    <subcellularLocation>
        <location evidence="1">Membrane</location>
        <topology evidence="1">Multi-pass membrane protein</topology>
    </subcellularLocation>
</comment>
<dbReference type="GO" id="GO:0004930">
    <property type="term" value="F:G protein-coupled receptor activity"/>
    <property type="evidence" value="ECO:0007669"/>
    <property type="project" value="InterPro"/>
</dbReference>
<feature type="transmembrane region" description="Helical" evidence="6">
    <location>
        <begin position="155"/>
        <end position="178"/>
    </location>
</feature>
<dbReference type="HOGENOM" id="CLU_070413_0_0_1"/>